<proteinExistence type="inferred from homology"/>
<dbReference type="Proteomes" id="UP000530928">
    <property type="component" value="Unassembled WGS sequence"/>
</dbReference>
<comment type="caution">
    <text evidence="4">The sequence shown here is derived from an EMBL/GenBank/DDBJ whole genome shotgun (WGS) entry which is preliminary data.</text>
</comment>
<protein>
    <submittedName>
        <fullName evidence="4">Putative Zn-dependent peptidase</fullName>
    </submittedName>
</protein>
<keyword evidence="5" id="KW-1185">Reference proteome</keyword>
<dbReference type="InterPro" id="IPR011249">
    <property type="entry name" value="Metalloenz_LuxS/M16"/>
</dbReference>
<dbReference type="PANTHER" id="PTHR11851:SF49">
    <property type="entry name" value="MITOCHONDRIAL-PROCESSING PEPTIDASE SUBUNIT ALPHA"/>
    <property type="match status" value="1"/>
</dbReference>
<feature type="domain" description="Peptidase M16 C-terminal" evidence="3">
    <location>
        <begin position="168"/>
        <end position="314"/>
    </location>
</feature>
<evidence type="ECO:0000256" key="1">
    <source>
        <dbReference type="ARBA" id="ARBA00007261"/>
    </source>
</evidence>
<dbReference type="Pfam" id="PF05193">
    <property type="entry name" value="Peptidase_M16_C"/>
    <property type="match status" value="1"/>
</dbReference>
<dbReference type="EMBL" id="JACDUR010000003">
    <property type="protein sequence ID" value="MBA2891464.1"/>
    <property type="molecule type" value="Genomic_DNA"/>
</dbReference>
<evidence type="ECO:0000259" key="3">
    <source>
        <dbReference type="Pfam" id="PF05193"/>
    </source>
</evidence>
<comment type="similarity">
    <text evidence="1">Belongs to the peptidase M16 family.</text>
</comment>
<dbReference type="AlphaFoldDB" id="A0A7W0CI32"/>
<dbReference type="SUPFAM" id="SSF63411">
    <property type="entry name" value="LuxS/MPP-like metallohydrolase"/>
    <property type="match status" value="2"/>
</dbReference>
<dbReference type="InterPro" id="IPR011765">
    <property type="entry name" value="Pept_M16_N"/>
</dbReference>
<dbReference type="Pfam" id="PF00675">
    <property type="entry name" value="Peptidase_M16"/>
    <property type="match status" value="1"/>
</dbReference>
<dbReference type="PANTHER" id="PTHR11851">
    <property type="entry name" value="METALLOPROTEASE"/>
    <property type="match status" value="1"/>
</dbReference>
<organism evidence="4 5">
    <name type="scientific">Nonomuraea soli</name>
    <dbReference type="NCBI Taxonomy" id="1032476"/>
    <lineage>
        <taxon>Bacteria</taxon>
        <taxon>Bacillati</taxon>
        <taxon>Actinomycetota</taxon>
        <taxon>Actinomycetes</taxon>
        <taxon>Streptosporangiales</taxon>
        <taxon>Streptosporangiaceae</taxon>
        <taxon>Nonomuraea</taxon>
    </lineage>
</organism>
<dbReference type="InterPro" id="IPR007863">
    <property type="entry name" value="Peptidase_M16_C"/>
</dbReference>
<feature type="domain" description="Peptidase M16 N-terminal" evidence="2">
    <location>
        <begin position="18"/>
        <end position="160"/>
    </location>
</feature>
<accession>A0A7W0CI32</accession>
<sequence length="389" mass="41136">MSRPIHVPSPGGAPAWLVHRPGAAVTTVSVWLRAGSRHEGPGTAGGTHLLEHVLMQAPLAGGERVVDLLEELGGEANAITGREHLALYARVPTEEAGRALAVLGRALAEPDLSADVLEAERKVVREELRLAGSDPLDIVHDVFFELAYPGHPLGRPVGGTLDEVDALELDALRAHHRRFLGSAGVVVCGGADPDDLMRTLDKGPLASLPAWRPSPQAPPVWRGGRQTLRLNSDTAGVVIGGECGDSPAWPVLMELLAGASSALLTEELRNSLGLCYELWAVAAPYRDAGAWRVFLATAPEHVDEVVERATELLAEPRWTTAQVRRAAGRAAALMRLEAEQSLEEALLYGKHALVPGVPGWTLPAELAAIGSVAEVPSPKGPFAVAICCQ</sequence>
<dbReference type="RefSeq" id="WP_181610258.1">
    <property type="nucleotide sequence ID" value="NZ_BAABAM010000002.1"/>
</dbReference>
<evidence type="ECO:0000259" key="2">
    <source>
        <dbReference type="Pfam" id="PF00675"/>
    </source>
</evidence>
<name>A0A7W0CI32_9ACTN</name>
<gene>
    <name evidence="4" type="ORF">HNR30_002805</name>
</gene>
<dbReference type="GO" id="GO:0046872">
    <property type="term" value="F:metal ion binding"/>
    <property type="evidence" value="ECO:0007669"/>
    <property type="project" value="InterPro"/>
</dbReference>
<dbReference type="InterPro" id="IPR050361">
    <property type="entry name" value="MPP/UQCRC_Complex"/>
</dbReference>
<dbReference type="Gene3D" id="3.30.830.10">
    <property type="entry name" value="Metalloenzyme, LuxS/M16 peptidase-like"/>
    <property type="match status" value="2"/>
</dbReference>
<evidence type="ECO:0000313" key="4">
    <source>
        <dbReference type="EMBL" id="MBA2891464.1"/>
    </source>
</evidence>
<evidence type="ECO:0000313" key="5">
    <source>
        <dbReference type="Proteomes" id="UP000530928"/>
    </source>
</evidence>
<reference evidence="4 5" key="1">
    <citation type="submission" date="2020-07" db="EMBL/GenBank/DDBJ databases">
        <title>Genomic Encyclopedia of Type Strains, Phase IV (KMG-IV): sequencing the most valuable type-strain genomes for metagenomic binning, comparative biology and taxonomic classification.</title>
        <authorList>
            <person name="Goeker M."/>
        </authorList>
    </citation>
    <scope>NUCLEOTIDE SEQUENCE [LARGE SCALE GENOMIC DNA]</scope>
    <source>
        <strain evidence="4 5">DSM 45533</strain>
    </source>
</reference>